<keyword evidence="6" id="KW-0479">Metal-binding</keyword>
<evidence type="ECO:0000256" key="3">
    <source>
        <dbReference type="ARBA" id="ARBA00012045"/>
    </source>
</evidence>
<comment type="cofactor">
    <cofactor evidence="13">
        <name>[4Fe-4S] cluster</name>
        <dbReference type="ChEBI" id="CHEBI:49883"/>
    </cofactor>
    <text evidence="13">Binds 1 [4Fe-4S] cluster.</text>
</comment>
<dbReference type="EC" id="3.2.2.31" evidence="3 13"/>
<comment type="similarity">
    <text evidence="2 13">Belongs to the Nth/MutY family.</text>
</comment>
<reference evidence="16" key="2">
    <citation type="submission" date="2024-01" db="EMBL/GenBank/DDBJ databases">
        <title>Comparative genomics of Cryptococcus and Kwoniella reveals pathogenesis evolution and contrasting modes of karyotype evolution via chromosome fusion or intercentromeric recombination.</title>
        <authorList>
            <person name="Coelho M.A."/>
            <person name="David-Palma M."/>
            <person name="Shea T."/>
            <person name="Bowers K."/>
            <person name="McGinley-Smith S."/>
            <person name="Mohammad A.W."/>
            <person name="Gnirke A."/>
            <person name="Yurkov A.M."/>
            <person name="Nowrousian M."/>
            <person name="Sun S."/>
            <person name="Cuomo C.A."/>
            <person name="Heitman J."/>
        </authorList>
    </citation>
    <scope>NUCLEOTIDE SEQUENCE</scope>
    <source>
        <strain evidence="16">CBS 12478</strain>
    </source>
</reference>
<feature type="compositionally biased region" description="Low complexity" evidence="14">
    <location>
        <begin position="1"/>
        <end position="14"/>
    </location>
</feature>
<dbReference type="Gene3D" id="1.10.1670.10">
    <property type="entry name" value="Helix-hairpin-Helix base-excision DNA repair enzymes (C-terminal)"/>
    <property type="match status" value="1"/>
</dbReference>
<dbReference type="GeneID" id="43592058"/>
<evidence type="ECO:0000256" key="1">
    <source>
        <dbReference type="ARBA" id="ARBA00000843"/>
    </source>
</evidence>
<dbReference type="GO" id="GO:0006285">
    <property type="term" value="P:base-excision repair, AP site formation"/>
    <property type="evidence" value="ECO:0007669"/>
    <property type="project" value="UniProtKB-ARBA"/>
</dbReference>
<evidence type="ECO:0000256" key="12">
    <source>
        <dbReference type="ARBA" id="ARBA00023295"/>
    </source>
</evidence>
<dbReference type="SMART" id="SM00478">
    <property type="entry name" value="ENDO3c"/>
    <property type="match status" value="1"/>
</dbReference>
<dbReference type="InterPro" id="IPR003651">
    <property type="entry name" value="Endonuclease3_FeS-loop_motif"/>
</dbReference>
<dbReference type="InterPro" id="IPR023170">
    <property type="entry name" value="HhH_base_excis_C"/>
</dbReference>
<feature type="region of interest" description="Disordered" evidence="14">
    <location>
        <begin position="1"/>
        <end position="42"/>
    </location>
</feature>
<dbReference type="FunFam" id="1.10.340.30:FF:000002">
    <property type="entry name" value="Adenine DNA glycosylase"/>
    <property type="match status" value="1"/>
</dbReference>
<dbReference type="GO" id="GO:0035485">
    <property type="term" value="F:adenine/guanine mispair binding"/>
    <property type="evidence" value="ECO:0007669"/>
    <property type="project" value="TreeGrafter"/>
</dbReference>
<evidence type="ECO:0000256" key="4">
    <source>
        <dbReference type="ARBA" id="ARBA00022023"/>
    </source>
</evidence>
<evidence type="ECO:0000256" key="13">
    <source>
        <dbReference type="RuleBase" id="RU365096"/>
    </source>
</evidence>
<evidence type="ECO:0000256" key="11">
    <source>
        <dbReference type="ARBA" id="ARBA00023204"/>
    </source>
</evidence>
<dbReference type="GO" id="GO:0006298">
    <property type="term" value="P:mismatch repair"/>
    <property type="evidence" value="ECO:0007669"/>
    <property type="project" value="TreeGrafter"/>
</dbReference>
<keyword evidence="11" id="KW-0234">DNA repair</keyword>
<keyword evidence="12 13" id="KW-0326">Glycosidase</keyword>
<evidence type="ECO:0000259" key="15">
    <source>
        <dbReference type="SMART" id="SM00478"/>
    </source>
</evidence>
<organism evidence="16 17">
    <name type="scientific">Kwoniella shandongensis</name>
    <dbReference type="NCBI Taxonomy" id="1734106"/>
    <lineage>
        <taxon>Eukaryota</taxon>
        <taxon>Fungi</taxon>
        <taxon>Dikarya</taxon>
        <taxon>Basidiomycota</taxon>
        <taxon>Agaricomycotina</taxon>
        <taxon>Tremellomycetes</taxon>
        <taxon>Tremellales</taxon>
        <taxon>Cryptococcaceae</taxon>
        <taxon>Kwoniella</taxon>
    </lineage>
</organism>
<dbReference type="SUPFAM" id="SSF55811">
    <property type="entry name" value="Nudix"/>
    <property type="match status" value="1"/>
</dbReference>
<dbReference type="GO" id="GO:0000701">
    <property type="term" value="F:purine-specific mismatch base pair DNA N-glycosylase activity"/>
    <property type="evidence" value="ECO:0007669"/>
    <property type="project" value="UniProtKB-EC"/>
</dbReference>
<reference evidence="16" key="1">
    <citation type="submission" date="2017-08" db="EMBL/GenBank/DDBJ databases">
        <authorList>
            <person name="Cuomo C."/>
            <person name="Billmyre B."/>
            <person name="Heitman J."/>
        </authorList>
    </citation>
    <scope>NUCLEOTIDE SEQUENCE</scope>
    <source>
        <strain evidence="16">CBS 12478</strain>
    </source>
</reference>
<feature type="compositionally biased region" description="Basic residues" evidence="14">
    <location>
        <begin position="33"/>
        <end position="42"/>
    </location>
</feature>
<comment type="catalytic activity">
    <reaction evidence="1 13">
        <text>Hydrolyzes free adenine bases from 7,8-dihydro-8-oxoguanine:adenine mismatched double-stranded DNA, leaving an apurinic site.</text>
        <dbReference type="EC" id="3.2.2.31"/>
    </reaction>
</comment>
<dbReference type="RefSeq" id="XP_031857824.2">
    <property type="nucleotide sequence ID" value="XM_032007886.2"/>
</dbReference>
<dbReference type="AlphaFoldDB" id="A0AAJ8MVQ7"/>
<evidence type="ECO:0000313" key="17">
    <source>
        <dbReference type="Proteomes" id="UP000322225"/>
    </source>
</evidence>
<evidence type="ECO:0000256" key="2">
    <source>
        <dbReference type="ARBA" id="ARBA00008343"/>
    </source>
</evidence>
<dbReference type="Gene3D" id="3.90.79.10">
    <property type="entry name" value="Nucleoside Triphosphate Pyrophosphohydrolase"/>
    <property type="match status" value="1"/>
</dbReference>
<dbReference type="PANTHER" id="PTHR42944:SF1">
    <property type="entry name" value="ADENINE DNA GLYCOSYLASE"/>
    <property type="match status" value="1"/>
</dbReference>
<dbReference type="PANTHER" id="PTHR42944">
    <property type="entry name" value="ADENINE DNA GLYCOSYLASE"/>
    <property type="match status" value="1"/>
</dbReference>
<dbReference type="Gene3D" id="1.10.340.30">
    <property type="entry name" value="Hypothetical protein, domain 2"/>
    <property type="match status" value="1"/>
</dbReference>
<evidence type="ECO:0000256" key="8">
    <source>
        <dbReference type="ARBA" id="ARBA00022801"/>
    </source>
</evidence>
<evidence type="ECO:0000256" key="9">
    <source>
        <dbReference type="ARBA" id="ARBA00023004"/>
    </source>
</evidence>
<gene>
    <name evidence="16" type="ORF">CI109_101894</name>
</gene>
<dbReference type="GO" id="GO:0032357">
    <property type="term" value="F:oxidized purine DNA binding"/>
    <property type="evidence" value="ECO:0007669"/>
    <property type="project" value="TreeGrafter"/>
</dbReference>
<dbReference type="InterPro" id="IPR003265">
    <property type="entry name" value="HhH-GPD_domain"/>
</dbReference>
<dbReference type="Proteomes" id="UP000322225">
    <property type="component" value="Chromosome 3"/>
</dbReference>
<keyword evidence="8" id="KW-0378">Hydrolase</keyword>
<dbReference type="GO" id="GO:0051539">
    <property type="term" value="F:4 iron, 4 sulfur cluster binding"/>
    <property type="evidence" value="ECO:0007669"/>
    <property type="project" value="UniProtKB-UniRule"/>
</dbReference>
<dbReference type="InterPro" id="IPR044298">
    <property type="entry name" value="MIG/MutY"/>
</dbReference>
<comment type="function">
    <text evidence="13">Adenine glycosylase active on G-A mispairs.</text>
</comment>
<dbReference type="GO" id="GO:0034039">
    <property type="term" value="F:8-oxo-7,8-dihydroguanine DNA N-glycosylase activity"/>
    <property type="evidence" value="ECO:0007669"/>
    <property type="project" value="TreeGrafter"/>
</dbReference>
<dbReference type="GO" id="GO:0046872">
    <property type="term" value="F:metal ion binding"/>
    <property type="evidence" value="ECO:0007669"/>
    <property type="project" value="UniProtKB-UniRule"/>
</dbReference>
<dbReference type="Pfam" id="PF00730">
    <property type="entry name" value="HhH-GPD"/>
    <property type="match status" value="1"/>
</dbReference>
<evidence type="ECO:0000256" key="7">
    <source>
        <dbReference type="ARBA" id="ARBA00022763"/>
    </source>
</evidence>
<keyword evidence="9 13" id="KW-0408">Iron</keyword>
<feature type="domain" description="HhH-GPD" evidence="15">
    <location>
        <begin position="147"/>
        <end position="306"/>
    </location>
</feature>
<dbReference type="CDD" id="cd00056">
    <property type="entry name" value="ENDO3c"/>
    <property type="match status" value="1"/>
</dbReference>
<dbReference type="Pfam" id="PF14815">
    <property type="entry name" value="NUDIX_4"/>
    <property type="match status" value="1"/>
</dbReference>
<dbReference type="InterPro" id="IPR029119">
    <property type="entry name" value="MutY_C"/>
</dbReference>
<dbReference type="InterPro" id="IPR011257">
    <property type="entry name" value="DNA_glycosylase"/>
</dbReference>
<evidence type="ECO:0000313" key="16">
    <source>
        <dbReference type="EMBL" id="WWD17453.1"/>
    </source>
</evidence>
<dbReference type="CDD" id="cd03431">
    <property type="entry name" value="NUDIX_DNA_Glycosylase_C-MutY"/>
    <property type="match status" value="1"/>
</dbReference>
<dbReference type="GO" id="GO:0005634">
    <property type="term" value="C:nucleus"/>
    <property type="evidence" value="ECO:0007669"/>
    <property type="project" value="TreeGrafter"/>
</dbReference>
<proteinExistence type="inferred from homology"/>
<name>A0AAJ8MVQ7_9TREE</name>
<evidence type="ECO:0000256" key="10">
    <source>
        <dbReference type="ARBA" id="ARBA00023014"/>
    </source>
</evidence>
<dbReference type="InterPro" id="IPR015797">
    <property type="entry name" value="NUDIX_hydrolase-like_dom_sf"/>
</dbReference>
<dbReference type="SUPFAM" id="SSF48150">
    <property type="entry name" value="DNA-glycosylase"/>
    <property type="match status" value="1"/>
</dbReference>
<protein>
    <recommendedName>
        <fullName evidence="4 13">Adenine DNA glycosylase</fullName>
        <ecNumber evidence="3 13">3.2.2.31</ecNumber>
    </recommendedName>
</protein>
<keyword evidence="10" id="KW-0411">Iron-sulfur</keyword>
<evidence type="ECO:0000256" key="6">
    <source>
        <dbReference type="ARBA" id="ARBA00022723"/>
    </source>
</evidence>
<keyword evidence="7 13" id="KW-0227">DNA damage</keyword>
<evidence type="ECO:0000256" key="5">
    <source>
        <dbReference type="ARBA" id="ARBA00022485"/>
    </source>
</evidence>
<evidence type="ECO:0000256" key="14">
    <source>
        <dbReference type="SAM" id="MobiDB-lite"/>
    </source>
</evidence>
<accession>A0AAJ8MVQ7</accession>
<sequence>MVRRSSSSSSRSPSIFSVQDSDDSEYVSDSPPRKRTSTSVKRKRIIAVASTSKTKVINQAPNGKAKAEVDSGGGVEDIEDVGVSVNRAHGEGYHSVEHVGRVQQALLDWFEQVREKRGMPWRKPYDPRLTMEEQGQRAYEIWVSEVMLQQTQVATVIAYWQRWMVTWPTIADLAKADTEEVNAAWRGLGYYRRARSLLAGAKTVMGNAKYEGRLPNDPAVLEKEIDGVGRLYLGAICSMAYGVRTPIVDGNIHRLFTRLLAVHAPQTGPATIKFLWSAAEQLVERLPIGDGIAGNWNQALMELGSQVCKPVSPECNVCPMQSGCKAFSELSASPPAPTKSECSLCAPIPTSTPSDRIPTVMVFPMKKEKKASRVEQETVSVVEWHGAEGQRRWLFAKRPEKGLLAGLFEPPTSPVSVEASALQRLESAISTSSKYVTFSTNDVDALRSTGRSIGSIPHIFSHINMTYHIYHFIITSPSDSPPPIKNKAPSQTLWLDEPRVESANIGTGVKKVWTEIYGAWGKFDSTIKSISMPKSKKFKKDNNKGKVSKDGLVQKTLGDLIGDKLVKKIVMPAMPVRKDIKMTKSTTTVTISDENVEM</sequence>
<dbReference type="KEGG" id="ksn:43592058"/>
<keyword evidence="17" id="KW-1185">Reference proteome</keyword>
<dbReference type="SMART" id="SM00525">
    <property type="entry name" value="FES"/>
    <property type="match status" value="1"/>
</dbReference>
<keyword evidence="5" id="KW-0004">4Fe-4S</keyword>
<dbReference type="EMBL" id="CP144053">
    <property type="protein sequence ID" value="WWD17453.1"/>
    <property type="molecule type" value="Genomic_DNA"/>
</dbReference>